<keyword evidence="3" id="KW-1185">Reference proteome</keyword>
<dbReference type="InterPro" id="IPR029058">
    <property type="entry name" value="AB_hydrolase_fold"/>
</dbReference>
<dbReference type="GO" id="GO:0016787">
    <property type="term" value="F:hydrolase activity"/>
    <property type="evidence" value="ECO:0007669"/>
    <property type="project" value="UniProtKB-KW"/>
</dbReference>
<protein>
    <submittedName>
        <fullName evidence="2">Alpha/beta fold hydrolase</fullName>
    </submittedName>
</protein>
<dbReference type="Gene3D" id="3.40.50.1820">
    <property type="entry name" value="alpha/beta hydrolase"/>
    <property type="match status" value="1"/>
</dbReference>
<evidence type="ECO:0000259" key="1">
    <source>
        <dbReference type="Pfam" id="PF12697"/>
    </source>
</evidence>
<accession>A0ABW5WMM5</accession>
<dbReference type="Pfam" id="PF12697">
    <property type="entry name" value="Abhydrolase_6"/>
    <property type="match status" value="1"/>
</dbReference>
<dbReference type="PANTHER" id="PTHR46438:SF11">
    <property type="entry name" value="LIPASE-RELATED"/>
    <property type="match status" value="1"/>
</dbReference>
<feature type="domain" description="AB hydrolase-1" evidence="1">
    <location>
        <begin position="80"/>
        <end position="302"/>
    </location>
</feature>
<evidence type="ECO:0000313" key="2">
    <source>
        <dbReference type="EMBL" id="MFD2823504.1"/>
    </source>
</evidence>
<comment type="caution">
    <text evidence="2">The sequence shown here is derived from an EMBL/GenBank/DDBJ whole genome shotgun (WGS) entry which is preliminary data.</text>
</comment>
<name>A0ABW5WMM5_9FLAO</name>
<dbReference type="InterPro" id="IPR000073">
    <property type="entry name" value="AB_hydrolase_1"/>
</dbReference>
<dbReference type="RefSeq" id="WP_183487478.1">
    <property type="nucleotide sequence ID" value="NZ_JBHUOV010000002.1"/>
</dbReference>
<organism evidence="2 3">
    <name type="scientific">Lacinutrix iliipiscaria</name>
    <dbReference type="NCBI Taxonomy" id="1230532"/>
    <lineage>
        <taxon>Bacteria</taxon>
        <taxon>Pseudomonadati</taxon>
        <taxon>Bacteroidota</taxon>
        <taxon>Flavobacteriia</taxon>
        <taxon>Flavobacteriales</taxon>
        <taxon>Flavobacteriaceae</taxon>
        <taxon>Lacinutrix</taxon>
    </lineage>
</organism>
<proteinExistence type="predicted"/>
<sequence>MRAFFILILLIFCLSCSDVYDKYKNEPDYITHAKASDKSYFEAYDKTLKLWNTSFEELYVPTTNGIAHVIVSGPKDGDPVVLLHGMNASSTMWYPNVEALTKTHRIYAIDFILEPGKSYLYNDIENVDAITEWYKEVFFALELNRFHIIGASRGGWLAVKIALNNQNSIKSLVLLSPAQTFTWVKPSTDLFKNIITLLSSKEKQMEQTLESMSSDVDNINKAYLEQYSIATEKDSVNKFIINMKPFSSNELKSLTLPVLVLIGDDDMINTKRTVDLAKRLLPNVKAETINNAGHFLSIDQAEIINQKTIDFLNMNK</sequence>
<dbReference type="PANTHER" id="PTHR46438">
    <property type="entry name" value="ALPHA/BETA-HYDROLASES SUPERFAMILY PROTEIN"/>
    <property type="match status" value="1"/>
</dbReference>
<dbReference type="EMBL" id="JBHUOV010000002">
    <property type="protein sequence ID" value="MFD2823504.1"/>
    <property type="molecule type" value="Genomic_DNA"/>
</dbReference>
<dbReference type="Proteomes" id="UP001597533">
    <property type="component" value="Unassembled WGS sequence"/>
</dbReference>
<evidence type="ECO:0000313" key="3">
    <source>
        <dbReference type="Proteomes" id="UP001597533"/>
    </source>
</evidence>
<keyword evidence="2" id="KW-0378">Hydrolase</keyword>
<reference evidence="3" key="1">
    <citation type="journal article" date="2019" name="Int. J. Syst. Evol. Microbiol.">
        <title>The Global Catalogue of Microorganisms (GCM) 10K type strain sequencing project: providing services to taxonomists for standard genome sequencing and annotation.</title>
        <authorList>
            <consortium name="The Broad Institute Genomics Platform"/>
            <consortium name="The Broad Institute Genome Sequencing Center for Infectious Disease"/>
            <person name="Wu L."/>
            <person name="Ma J."/>
        </authorList>
    </citation>
    <scope>NUCLEOTIDE SEQUENCE [LARGE SCALE GENOMIC DNA]</scope>
    <source>
        <strain evidence="3">KCTC 32141</strain>
    </source>
</reference>
<gene>
    <name evidence="2" type="ORF">ACFS5M_07480</name>
</gene>
<dbReference type="SUPFAM" id="SSF53474">
    <property type="entry name" value="alpha/beta-Hydrolases"/>
    <property type="match status" value="1"/>
</dbReference>